<protein>
    <submittedName>
        <fullName evidence="2">Uncharacterized protein</fullName>
    </submittedName>
</protein>
<dbReference type="OrthoDB" id="4206714at2759"/>
<feature type="compositionally biased region" description="Basic and acidic residues" evidence="1">
    <location>
        <begin position="561"/>
        <end position="583"/>
    </location>
</feature>
<feature type="region of interest" description="Disordered" evidence="1">
    <location>
        <begin position="457"/>
        <end position="478"/>
    </location>
</feature>
<name>A0A167XIK5_9EURO</name>
<feature type="compositionally biased region" description="Polar residues" evidence="1">
    <location>
        <begin position="61"/>
        <end position="78"/>
    </location>
</feature>
<evidence type="ECO:0000313" key="3">
    <source>
        <dbReference type="Proteomes" id="UP000242877"/>
    </source>
</evidence>
<evidence type="ECO:0000256" key="1">
    <source>
        <dbReference type="SAM" id="MobiDB-lite"/>
    </source>
</evidence>
<sequence length="697" mass="76921">MPAQEFHPRPTLSASAFGDGRPRSKTYSKSPYPWRPDQLFPPETASSRHYDSDSELGYDSNYLSSDVGSSIRDSTQSGSHKRRQTISQISQTSVCFTPVSMDFERGHIITPDADGGHLHSLRLVPSCDRGFYHDRADAPMPQSIKMVNGGEFSPYTARSGFGVSAQSPYTNAEVENQLRQNHFRSFSDNFGIDSSKRDSGTAEVESYIDASPNVLVHSTSFQTAASSGPIAKASFTSGASSPNVVVLGASPQEKHPIQFSSPNFVRLMPSESSMPSAGPRSEDSRYNQGFSPLQPLSPITLRSGAPSSPLEAIIYSDIIPSPPRLSRTKSSWSGHSRRHTVASQSSMVDLMLSIGSPALKSRNSQEQQLDNLLALIEGRKTISRTSHLSMGQISNLTVESFNRAPEPNLESSVQRVSNNHDTIITPPMPVHQAYRHHGRNLSEAVILEDEQFLRPPSSSKIAKADDTLTSNSTNNPAERILRPASTFSVGAKSFGARSSTSTGFPQWATKYYEGPSRGPSLFARSSSSTEMQFSERSCSRQTMRSNGSEIHIVSNIQPMKDNPRDSYRNSKHDTIRILTRDSDSDSNPQIAKPSTESNPESDTPYHHDPETQWSNPQQRLNEELRVICESDTRAVFEHYGQSPCSTESGRWSPHLTRDRAAPNHLIYVEPPLPLDHKQTPILKMQDGGNEEIDTYHP</sequence>
<feature type="compositionally biased region" description="Polar residues" evidence="1">
    <location>
        <begin position="467"/>
        <end position="476"/>
    </location>
</feature>
<dbReference type="VEuPathDB" id="FungiDB:AAP_04078"/>
<feature type="region of interest" description="Disordered" evidence="1">
    <location>
        <begin position="265"/>
        <end position="302"/>
    </location>
</feature>
<comment type="caution">
    <text evidence="2">The sequence shown here is derived from an EMBL/GenBank/DDBJ whole genome shotgun (WGS) entry which is preliminary data.</text>
</comment>
<feature type="compositionally biased region" description="Acidic residues" evidence="1">
    <location>
        <begin position="688"/>
        <end position="697"/>
    </location>
</feature>
<feature type="region of interest" description="Disordered" evidence="1">
    <location>
        <begin position="675"/>
        <end position="697"/>
    </location>
</feature>
<feature type="region of interest" description="Disordered" evidence="1">
    <location>
        <begin position="522"/>
        <end position="617"/>
    </location>
</feature>
<proteinExistence type="predicted"/>
<feature type="region of interest" description="Disordered" evidence="1">
    <location>
        <begin position="1"/>
        <end position="87"/>
    </location>
</feature>
<keyword evidence="3" id="KW-1185">Reference proteome</keyword>
<feature type="compositionally biased region" description="Polar residues" evidence="1">
    <location>
        <begin position="585"/>
        <end position="601"/>
    </location>
</feature>
<organism evidence="2 3">
    <name type="scientific">Ascosphaera apis ARSEF 7405</name>
    <dbReference type="NCBI Taxonomy" id="392613"/>
    <lineage>
        <taxon>Eukaryota</taxon>
        <taxon>Fungi</taxon>
        <taxon>Dikarya</taxon>
        <taxon>Ascomycota</taxon>
        <taxon>Pezizomycotina</taxon>
        <taxon>Eurotiomycetes</taxon>
        <taxon>Eurotiomycetidae</taxon>
        <taxon>Onygenales</taxon>
        <taxon>Ascosphaeraceae</taxon>
        <taxon>Ascosphaera</taxon>
    </lineage>
</organism>
<feature type="compositionally biased region" description="Polar residues" evidence="1">
    <location>
        <begin position="523"/>
        <end position="548"/>
    </location>
</feature>
<gene>
    <name evidence="2" type="ORF">AAP_04078</name>
</gene>
<reference evidence="2 3" key="1">
    <citation type="journal article" date="2016" name="Genome Biol. Evol.">
        <title>Divergent and convergent evolution of fungal pathogenicity.</title>
        <authorList>
            <person name="Shang Y."/>
            <person name="Xiao G."/>
            <person name="Zheng P."/>
            <person name="Cen K."/>
            <person name="Zhan S."/>
            <person name="Wang C."/>
        </authorList>
    </citation>
    <scope>NUCLEOTIDE SEQUENCE [LARGE SCALE GENOMIC DNA]</scope>
    <source>
        <strain evidence="2 3">ARSEF 7405</strain>
    </source>
</reference>
<dbReference type="AlphaFoldDB" id="A0A167XIK5"/>
<accession>A0A167XIK5</accession>
<dbReference type="Proteomes" id="UP000242877">
    <property type="component" value="Unassembled WGS sequence"/>
</dbReference>
<dbReference type="EMBL" id="AZGZ01000018">
    <property type="protein sequence ID" value="KZZ90128.1"/>
    <property type="molecule type" value="Genomic_DNA"/>
</dbReference>
<evidence type="ECO:0000313" key="2">
    <source>
        <dbReference type="EMBL" id="KZZ90128.1"/>
    </source>
</evidence>